<dbReference type="EMBL" id="QWJJ01000019">
    <property type="protein sequence ID" value="RII37284.1"/>
    <property type="molecule type" value="Genomic_DNA"/>
</dbReference>
<keyword evidence="3 4" id="KW-0408">Iron</keyword>
<dbReference type="InterPro" id="IPR009056">
    <property type="entry name" value="Cyt_c-like_dom"/>
</dbReference>
<name>A0A399IWG8_9RHOB</name>
<feature type="domain" description="Cytochrome c" evidence="6">
    <location>
        <begin position="61"/>
        <end position="147"/>
    </location>
</feature>
<evidence type="ECO:0000256" key="1">
    <source>
        <dbReference type="ARBA" id="ARBA00022617"/>
    </source>
</evidence>
<evidence type="ECO:0000313" key="8">
    <source>
        <dbReference type="Proteomes" id="UP000265848"/>
    </source>
</evidence>
<keyword evidence="2 4" id="KW-0479">Metal-binding</keyword>
<keyword evidence="1 4" id="KW-0349">Heme</keyword>
<feature type="chain" id="PRO_5017403021" evidence="5">
    <location>
        <begin position="23"/>
        <end position="153"/>
    </location>
</feature>
<evidence type="ECO:0000313" key="7">
    <source>
        <dbReference type="EMBL" id="RII37284.1"/>
    </source>
</evidence>
<gene>
    <name evidence="7" type="ORF">DL237_18135</name>
</gene>
<keyword evidence="8" id="KW-1185">Reference proteome</keyword>
<reference evidence="7 8" key="1">
    <citation type="submission" date="2018-08" db="EMBL/GenBank/DDBJ databases">
        <title>Pseudooceanicola sediminis CY03 in the family Rhodobacteracea.</title>
        <authorList>
            <person name="Zhang Y.-J."/>
        </authorList>
    </citation>
    <scope>NUCLEOTIDE SEQUENCE [LARGE SCALE GENOMIC DNA]</scope>
    <source>
        <strain evidence="7 8">CY03</strain>
    </source>
</reference>
<dbReference type="PROSITE" id="PS51007">
    <property type="entry name" value="CYTC"/>
    <property type="match status" value="1"/>
</dbReference>
<sequence length="153" mass="15926">MSRKTMAIASLLAFGLATGLLAQSDEVGADRPRVNTQMHGDAAGAPAPDPDTIIVPETLSAPSYFGQLAFENSCASCHGKNGAGGTGNGPPLVHPIYEPGHHPDGAFLRAATAGVQSHHWNFGDMPPVKGVTEETVGLIVSYIRELQRANGIE</sequence>
<dbReference type="GO" id="GO:0009055">
    <property type="term" value="F:electron transfer activity"/>
    <property type="evidence" value="ECO:0007669"/>
    <property type="project" value="InterPro"/>
</dbReference>
<feature type="signal peptide" evidence="5">
    <location>
        <begin position="1"/>
        <end position="22"/>
    </location>
</feature>
<dbReference type="Pfam" id="PF00034">
    <property type="entry name" value="Cytochrom_C"/>
    <property type="match status" value="1"/>
</dbReference>
<dbReference type="Gene3D" id="1.10.760.10">
    <property type="entry name" value="Cytochrome c-like domain"/>
    <property type="match status" value="1"/>
</dbReference>
<comment type="caution">
    <text evidence="7">The sequence shown here is derived from an EMBL/GenBank/DDBJ whole genome shotgun (WGS) entry which is preliminary data.</text>
</comment>
<evidence type="ECO:0000256" key="4">
    <source>
        <dbReference type="PROSITE-ProRule" id="PRU00433"/>
    </source>
</evidence>
<organism evidence="7 8">
    <name type="scientific">Pseudooceanicola sediminis</name>
    <dbReference type="NCBI Taxonomy" id="2211117"/>
    <lineage>
        <taxon>Bacteria</taxon>
        <taxon>Pseudomonadati</taxon>
        <taxon>Pseudomonadota</taxon>
        <taxon>Alphaproteobacteria</taxon>
        <taxon>Rhodobacterales</taxon>
        <taxon>Paracoccaceae</taxon>
        <taxon>Pseudooceanicola</taxon>
    </lineage>
</organism>
<dbReference type="OrthoDB" id="7854060at2"/>
<proteinExistence type="predicted"/>
<evidence type="ECO:0000256" key="2">
    <source>
        <dbReference type="ARBA" id="ARBA00022723"/>
    </source>
</evidence>
<evidence type="ECO:0000259" key="6">
    <source>
        <dbReference type="PROSITE" id="PS51007"/>
    </source>
</evidence>
<dbReference type="Proteomes" id="UP000265848">
    <property type="component" value="Unassembled WGS sequence"/>
</dbReference>
<keyword evidence="5" id="KW-0732">Signal</keyword>
<accession>A0A399IWG8</accession>
<evidence type="ECO:0000256" key="3">
    <source>
        <dbReference type="ARBA" id="ARBA00023004"/>
    </source>
</evidence>
<evidence type="ECO:0000256" key="5">
    <source>
        <dbReference type="SAM" id="SignalP"/>
    </source>
</evidence>
<dbReference type="SUPFAM" id="SSF46626">
    <property type="entry name" value="Cytochrome c"/>
    <property type="match status" value="1"/>
</dbReference>
<dbReference type="AlphaFoldDB" id="A0A399IWG8"/>
<protein>
    <submittedName>
        <fullName evidence="7">Cytochrome c</fullName>
    </submittedName>
</protein>
<dbReference type="GO" id="GO:0020037">
    <property type="term" value="F:heme binding"/>
    <property type="evidence" value="ECO:0007669"/>
    <property type="project" value="InterPro"/>
</dbReference>
<dbReference type="InterPro" id="IPR036909">
    <property type="entry name" value="Cyt_c-like_dom_sf"/>
</dbReference>
<dbReference type="GO" id="GO:0046872">
    <property type="term" value="F:metal ion binding"/>
    <property type="evidence" value="ECO:0007669"/>
    <property type="project" value="UniProtKB-KW"/>
</dbReference>